<protein>
    <submittedName>
        <fullName evidence="3">Uncharacterized protein</fullName>
    </submittedName>
</protein>
<evidence type="ECO:0000313" key="3">
    <source>
        <dbReference type="EMBL" id="KAK7680770.1"/>
    </source>
</evidence>
<feature type="transmembrane region" description="Helical" evidence="2">
    <location>
        <begin position="57"/>
        <end position="85"/>
    </location>
</feature>
<keyword evidence="2" id="KW-0812">Transmembrane</keyword>
<proteinExistence type="predicted"/>
<evidence type="ECO:0000256" key="1">
    <source>
        <dbReference type="SAM" id="MobiDB-lite"/>
    </source>
</evidence>
<keyword evidence="2" id="KW-1133">Transmembrane helix</keyword>
<name>A0AAW0FVN3_9APHY</name>
<feature type="compositionally biased region" description="Low complexity" evidence="1">
    <location>
        <begin position="195"/>
        <end position="210"/>
    </location>
</feature>
<organism evidence="3 4">
    <name type="scientific">Cerrena zonata</name>
    <dbReference type="NCBI Taxonomy" id="2478898"/>
    <lineage>
        <taxon>Eukaryota</taxon>
        <taxon>Fungi</taxon>
        <taxon>Dikarya</taxon>
        <taxon>Basidiomycota</taxon>
        <taxon>Agaricomycotina</taxon>
        <taxon>Agaricomycetes</taxon>
        <taxon>Polyporales</taxon>
        <taxon>Cerrenaceae</taxon>
        <taxon>Cerrena</taxon>
    </lineage>
</organism>
<feature type="transmembrane region" description="Helical" evidence="2">
    <location>
        <begin position="133"/>
        <end position="155"/>
    </location>
</feature>
<feature type="transmembrane region" description="Helical" evidence="2">
    <location>
        <begin position="106"/>
        <end position="127"/>
    </location>
</feature>
<accession>A0AAW0FVN3</accession>
<evidence type="ECO:0000256" key="2">
    <source>
        <dbReference type="SAM" id="Phobius"/>
    </source>
</evidence>
<evidence type="ECO:0000313" key="4">
    <source>
        <dbReference type="Proteomes" id="UP001385951"/>
    </source>
</evidence>
<keyword evidence="4" id="KW-1185">Reference proteome</keyword>
<sequence length="234" mass="26043">MRTYALYDRKPWAKWFLFTIFTIEIGALIAGEIIFTIQAKHTAAPLLIPGATCVYTLYSLSYAVGIVIFGVSAAYDLSIFLMTALRIFRLYRDGRSRLVDVVLRDCLLYFGILFTANFISFLLYVTIPEDRAALRSLLVTPSRAIAVILVARILLNLRRVVTTGHITTDTLTVSVVSDLQWNPDPGSEKKDNRNGRTTSRSGSSGNGRTRVGVDSLVFSKAVTTTTMSEDIEMR</sequence>
<reference evidence="3 4" key="1">
    <citation type="submission" date="2022-09" db="EMBL/GenBank/DDBJ databases">
        <authorList>
            <person name="Palmer J.M."/>
        </authorList>
    </citation>
    <scope>NUCLEOTIDE SEQUENCE [LARGE SCALE GENOMIC DNA]</scope>
    <source>
        <strain evidence="3 4">DSM 7382</strain>
    </source>
</reference>
<feature type="region of interest" description="Disordered" evidence="1">
    <location>
        <begin position="182"/>
        <end position="210"/>
    </location>
</feature>
<dbReference type="Proteomes" id="UP001385951">
    <property type="component" value="Unassembled WGS sequence"/>
</dbReference>
<comment type="caution">
    <text evidence="3">The sequence shown here is derived from an EMBL/GenBank/DDBJ whole genome shotgun (WGS) entry which is preliminary data.</text>
</comment>
<gene>
    <name evidence="3" type="ORF">QCA50_016078</name>
</gene>
<keyword evidence="2" id="KW-0472">Membrane</keyword>
<feature type="transmembrane region" description="Helical" evidence="2">
    <location>
        <begin position="12"/>
        <end position="37"/>
    </location>
</feature>
<dbReference type="EMBL" id="JASBNA010000046">
    <property type="protein sequence ID" value="KAK7680770.1"/>
    <property type="molecule type" value="Genomic_DNA"/>
</dbReference>
<dbReference type="AlphaFoldDB" id="A0AAW0FVN3"/>